<keyword evidence="6 8" id="KW-1133">Transmembrane helix</keyword>
<feature type="transmembrane region" description="Helical" evidence="8">
    <location>
        <begin position="340"/>
        <end position="358"/>
    </location>
</feature>
<dbReference type="EMBL" id="CP126969">
    <property type="protein sequence ID" value="WIM67558.1"/>
    <property type="molecule type" value="Genomic_DNA"/>
</dbReference>
<evidence type="ECO:0000256" key="3">
    <source>
        <dbReference type="ARBA" id="ARBA00022448"/>
    </source>
</evidence>
<feature type="transmembrane region" description="Helical" evidence="8">
    <location>
        <begin position="364"/>
        <end position="386"/>
    </location>
</feature>
<feature type="transmembrane region" description="Helical" evidence="8">
    <location>
        <begin position="214"/>
        <end position="235"/>
    </location>
</feature>
<evidence type="ECO:0000256" key="2">
    <source>
        <dbReference type="ARBA" id="ARBA00008335"/>
    </source>
</evidence>
<sequence>MRKGSVAYKRATIAMLAVGLAIFNALYATQALLPTLVDDLGISPTEAAMTVSATTGALAIFIVPFSILSEKFGRGRVLIISALLATTLGLMLPLAQDAGQLIAMRALQGAMIAGTPAVAMAWLSEEIHSDDLPGAMGLYIAGNTIGGLTGRLIPAGLLELTTWRWSLVISGSVALGFAIIMALLLPRQRNFTPKNISLSGELRAMAGHLSNPRLLALFTTAFLGMGVFVSLYNFFGFRMVDHFGLTPSMIGLVFIMYLSGTWSSAQAGNFIRAFGRGRVVLGGAALMLLGVVACMSGNLIITLIGLFIFTASFFAMHSTASGWVGQVVKKHRAEASSMYLLFYYVGSSVIGAATGSAFEHLSWTGFIGVLAAMVAVLIAVAAALALSTRR</sequence>
<feature type="transmembrane region" description="Helical" evidence="8">
    <location>
        <begin position="247"/>
        <end position="267"/>
    </location>
</feature>
<proteinExistence type="inferred from homology"/>
<organism evidence="10 11">
    <name type="scientific">Corynebacterium breve</name>
    <dbReference type="NCBI Taxonomy" id="3049799"/>
    <lineage>
        <taxon>Bacteria</taxon>
        <taxon>Bacillati</taxon>
        <taxon>Actinomycetota</taxon>
        <taxon>Actinomycetes</taxon>
        <taxon>Mycobacteriales</taxon>
        <taxon>Corynebacteriaceae</taxon>
        <taxon>Corynebacterium</taxon>
    </lineage>
</organism>
<evidence type="ECO:0000256" key="6">
    <source>
        <dbReference type="ARBA" id="ARBA00022989"/>
    </source>
</evidence>
<comment type="similarity">
    <text evidence="2">Belongs to the major facilitator superfamily.</text>
</comment>
<dbReference type="Gene3D" id="1.20.1250.20">
    <property type="entry name" value="MFS general substrate transporter like domains"/>
    <property type="match status" value="1"/>
</dbReference>
<dbReference type="InterPro" id="IPR011701">
    <property type="entry name" value="MFS"/>
</dbReference>
<keyword evidence="3" id="KW-0813">Transport</keyword>
<dbReference type="RefSeq" id="WP_284824732.1">
    <property type="nucleotide sequence ID" value="NZ_CP126969.1"/>
</dbReference>
<evidence type="ECO:0000256" key="1">
    <source>
        <dbReference type="ARBA" id="ARBA00004651"/>
    </source>
</evidence>
<evidence type="ECO:0000256" key="7">
    <source>
        <dbReference type="ARBA" id="ARBA00023136"/>
    </source>
</evidence>
<accession>A0ABY8VDH9</accession>
<keyword evidence="11" id="KW-1185">Reference proteome</keyword>
<feature type="transmembrane region" description="Helical" evidence="8">
    <location>
        <begin position="165"/>
        <end position="185"/>
    </location>
</feature>
<comment type="subcellular location">
    <subcellularLocation>
        <location evidence="1">Cell membrane</location>
        <topology evidence="1">Multi-pass membrane protein</topology>
    </subcellularLocation>
</comment>
<evidence type="ECO:0000256" key="5">
    <source>
        <dbReference type="ARBA" id="ARBA00022692"/>
    </source>
</evidence>
<evidence type="ECO:0000256" key="8">
    <source>
        <dbReference type="SAM" id="Phobius"/>
    </source>
</evidence>
<dbReference type="Pfam" id="PF07690">
    <property type="entry name" value="MFS_1"/>
    <property type="match status" value="2"/>
</dbReference>
<reference evidence="10 11" key="1">
    <citation type="submission" date="2023-05" db="EMBL/GenBank/DDBJ databases">
        <title>Corynebacterium suedekumii sp. nov. and Corynebacterium breve sp. nov. isolated from raw cow's milk.</title>
        <authorList>
            <person name="Baer M.K."/>
            <person name="Mehl L."/>
            <person name="Hellmuth R."/>
            <person name="Marke G."/>
            <person name="Lipski A."/>
        </authorList>
    </citation>
    <scope>NUCLEOTIDE SEQUENCE [LARGE SCALE GENOMIC DNA]</scope>
    <source>
        <strain evidence="10 11">R4</strain>
    </source>
</reference>
<dbReference type="PANTHER" id="PTHR43271:SF1">
    <property type="entry name" value="INNER MEMBRANE TRANSPORT PROTEIN YNFM"/>
    <property type="match status" value="1"/>
</dbReference>
<evidence type="ECO:0000256" key="4">
    <source>
        <dbReference type="ARBA" id="ARBA00022475"/>
    </source>
</evidence>
<evidence type="ECO:0000259" key="9">
    <source>
        <dbReference type="PROSITE" id="PS50850"/>
    </source>
</evidence>
<dbReference type="InterPro" id="IPR020846">
    <property type="entry name" value="MFS_dom"/>
</dbReference>
<feature type="domain" description="Major facilitator superfamily (MFS) profile" evidence="9">
    <location>
        <begin position="10"/>
        <end position="390"/>
    </location>
</feature>
<feature type="transmembrane region" description="Helical" evidence="8">
    <location>
        <begin position="77"/>
        <end position="96"/>
    </location>
</feature>
<dbReference type="PROSITE" id="PS50850">
    <property type="entry name" value="MFS"/>
    <property type="match status" value="1"/>
</dbReference>
<feature type="transmembrane region" description="Helical" evidence="8">
    <location>
        <begin position="47"/>
        <end position="65"/>
    </location>
</feature>
<dbReference type="SUPFAM" id="SSF103473">
    <property type="entry name" value="MFS general substrate transporter"/>
    <property type="match status" value="1"/>
</dbReference>
<evidence type="ECO:0000313" key="10">
    <source>
        <dbReference type="EMBL" id="WIM67558.1"/>
    </source>
</evidence>
<keyword evidence="7 8" id="KW-0472">Membrane</keyword>
<evidence type="ECO:0000313" key="11">
    <source>
        <dbReference type="Proteomes" id="UP001225598"/>
    </source>
</evidence>
<feature type="transmembrane region" description="Helical" evidence="8">
    <location>
        <begin position="135"/>
        <end position="153"/>
    </location>
</feature>
<keyword evidence="4" id="KW-1003">Cell membrane</keyword>
<dbReference type="Proteomes" id="UP001225598">
    <property type="component" value="Chromosome"/>
</dbReference>
<keyword evidence="5 8" id="KW-0812">Transmembrane</keyword>
<dbReference type="InterPro" id="IPR036259">
    <property type="entry name" value="MFS_trans_sf"/>
</dbReference>
<dbReference type="PANTHER" id="PTHR43271">
    <property type="entry name" value="BLL2771 PROTEIN"/>
    <property type="match status" value="1"/>
</dbReference>
<name>A0ABY8VDH9_9CORY</name>
<feature type="transmembrane region" description="Helical" evidence="8">
    <location>
        <begin position="7"/>
        <end position="27"/>
    </location>
</feature>
<dbReference type="CDD" id="cd17324">
    <property type="entry name" value="MFS_NepI_like"/>
    <property type="match status" value="1"/>
</dbReference>
<protein>
    <submittedName>
        <fullName evidence="10">MFS transporter</fullName>
    </submittedName>
</protein>
<feature type="transmembrane region" description="Helical" evidence="8">
    <location>
        <begin position="279"/>
        <end position="301"/>
    </location>
</feature>
<gene>
    <name evidence="10" type="ORF">QP027_10760</name>
</gene>